<name>A0A2N5UEE3_9BASI</name>
<protein>
    <submittedName>
        <fullName evidence="1">Uncharacterized protein</fullName>
    </submittedName>
</protein>
<evidence type="ECO:0000313" key="1">
    <source>
        <dbReference type="EMBL" id="PLW36107.1"/>
    </source>
</evidence>
<gene>
    <name evidence="1" type="ORF">PCASD_11666</name>
</gene>
<reference evidence="1 2" key="1">
    <citation type="submission" date="2017-11" db="EMBL/GenBank/DDBJ databases">
        <title>De novo assembly and phasing of dikaryotic genomes from two isolates of Puccinia coronata f. sp. avenae, the causal agent of oat crown rust.</title>
        <authorList>
            <person name="Miller M.E."/>
            <person name="Zhang Y."/>
            <person name="Omidvar V."/>
            <person name="Sperschneider J."/>
            <person name="Schwessinger B."/>
            <person name="Raley C."/>
            <person name="Palmer J.M."/>
            <person name="Garnica D."/>
            <person name="Upadhyaya N."/>
            <person name="Rathjen J."/>
            <person name="Taylor J.M."/>
            <person name="Park R.F."/>
            <person name="Dodds P.N."/>
            <person name="Hirsch C.D."/>
            <person name="Kianian S.F."/>
            <person name="Figueroa M."/>
        </authorList>
    </citation>
    <scope>NUCLEOTIDE SEQUENCE [LARGE SCALE GENOMIC DNA]</scope>
    <source>
        <strain evidence="1">12SD80</strain>
    </source>
</reference>
<comment type="caution">
    <text evidence="1">The sequence shown here is derived from an EMBL/GenBank/DDBJ whole genome shotgun (WGS) entry which is preliminary data.</text>
</comment>
<dbReference type="Proteomes" id="UP000235392">
    <property type="component" value="Unassembled WGS sequence"/>
</dbReference>
<dbReference type="EMBL" id="PGCI01000165">
    <property type="protein sequence ID" value="PLW36107.1"/>
    <property type="molecule type" value="Genomic_DNA"/>
</dbReference>
<organism evidence="1 2">
    <name type="scientific">Puccinia coronata f. sp. avenae</name>
    <dbReference type="NCBI Taxonomy" id="200324"/>
    <lineage>
        <taxon>Eukaryota</taxon>
        <taxon>Fungi</taxon>
        <taxon>Dikarya</taxon>
        <taxon>Basidiomycota</taxon>
        <taxon>Pucciniomycotina</taxon>
        <taxon>Pucciniomycetes</taxon>
        <taxon>Pucciniales</taxon>
        <taxon>Pucciniaceae</taxon>
        <taxon>Puccinia</taxon>
    </lineage>
</organism>
<dbReference type="AlphaFoldDB" id="A0A2N5UEE3"/>
<accession>A0A2N5UEE3</accession>
<sequence>MVCTVTAVAVDATAAESIQTVVGFKLVLNSTELKAVTQETRYKSCNDWYRYPPDQLKPGTLGDLGAS</sequence>
<evidence type="ECO:0000313" key="2">
    <source>
        <dbReference type="Proteomes" id="UP000235392"/>
    </source>
</evidence>
<proteinExistence type="predicted"/>